<evidence type="ECO:0000256" key="1">
    <source>
        <dbReference type="ARBA" id="ARBA00001947"/>
    </source>
</evidence>
<keyword evidence="6" id="KW-0862">Zinc</keyword>
<gene>
    <name evidence="10" type="ORF">IPO85_08290</name>
</gene>
<keyword evidence="4" id="KW-0479">Metal-binding</keyword>
<dbReference type="Gene3D" id="3.40.630.10">
    <property type="entry name" value="Zn peptidases"/>
    <property type="match status" value="1"/>
</dbReference>
<evidence type="ECO:0000256" key="2">
    <source>
        <dbReference type="ARBA" id="ARBA00005988"/>
    </source>
</evidence>
<sequence length="796" mass="90350">MILNSLYYIGQMTIFAVAKVKYFYEVSVKLVFPISIISFFINSQSHNHKTKINLNGKTIQDLQKTGIAFDHGTYIPGVSFTGIFSHEELEKLSSQGFQTEIILDQILSPRQSPVSCDPKISNTPNYPLPLNYPYGSMGGFPTLQEMNENLDLMHELYPKLISQRKPIGNFRTFNNHTIDVIKISDNPNVLEEDEPEILYTGLHHAREPLSMSQLLYYMWYLLENYEYNPEIRTLVDSRALYFVPCINPDGYEYNEQTNPDGEGYWRKNRNPNFDGIGSDLNRNYGYQWGFNNNGSSNNGTSDVFRGESSFSEVETRAIKYLCEQHEFKIALNYHTFGNLLIIPWGYSNVSTQDSSQFNALAQLFTQHNHFTVGTSFNTLNYEVNGVSDDWMYGDTKTKNKIFAFTPEVGPSFWPNRVDILPLNKSTQFMNVMAAWNAGAYADLEDFSPTNLNTDAGTLNLLVKRSGIENANINILCTSNFSGLVFDTNPIDMYVDAGNSKMTDINYHFNSTPNIGDSIELSFKITTGNFSKTLVVKKLYVGKPIWSESCENINQWYAPSNNPFVLSNKNFTSSPSSYTDSPGSNLIPNRKYKLKTVFPIDLTRAKNAYLSFNAAWDLDIEGDFAQIQVSADGDNFDPVCGKYSVAGGAFQDLNNPVYTGLQKQWVSEWINLDKYKGKSIYLQIIMNTNQSEFPHDGFYIDDLKVFSTSLTNSSDLNTEIISLYPQPARHQIFIHTRGSIDCTRLQLETLDGKNVRANCQGSSNEYRIDVSNLNSGVYCLKYYTQSGHREVHKVIIQ</sequence>
<dbReference type="Pfam" id="PF00246">
    <property type="entry name" value="Peptidase_M14"/>
    <property type="match status" value="1"/>
</dbReference>
<comment type="cofactor">
    <cofactor evidence="1">
        <name>Zn(2+)</name>
        <dbReference type="ChEBI" id="CHEBI:29105"/>
    </cofactor>
</comment>
<dbReference type="SUPFAM" id="SSF53187">
    <property type="entry name" value="Zn-dependent exopeptidases"/>
    <property type="match status" value="1"/>
</dbReference>
<dbReference type="Pfam" id="PF20773">
    <property type="entry name" value="InhA-like_MAM"/>
    <property type="match status" value="1"/>
</dbReference>
<dbReference type="PROSITE" id="PS52035">
    <property type="entry name" value="PEPTIDASE_M14"/>
    <property type="match status" value="1"/>
</dbReference>
<dbReference type="CDD" id="cd03859">
    <property type="entry name" value="M14_CPT"/>
    <property type="match status" value="1"/>
</dbReference>
<comment type="similarity">
    <text evidence="2 8">Belongs to the peptidase M14 family.</text>
</comment>
<dbReference type="InterPro" id="IPR033810">
    <property type="entry name" value="Carboxypeptidase_T"/>
</dbReference>
<dbReference type="InterPro" id="IPR000834">
    <property type="entry name" value="Peptidase_M14"/>
</dbReference>
<evidence type="ECO:0000256" key="8">
    <source>
        <dbReference type="PROSITE-ProRule" id="PRU01379"/>
    </source>
</evidence>
<reference evidence="10 11" key="1">
    <citation type="submission" date="2020-10" db="EMBL/GenBank/DDBJ databases">
        <title>Connecting structure to function with the recovery of over 1000 high-quality activated sludge metagenome-assembled genomes encoding full-length rRNA genes using long-read sequencing.</title>
        <authorList>
            <person name="Singleton C.M."/>
            <person name="Petriglieri F."/>
            <person name="Kristensen J.M."/>
            <person name="Kirkegaard R.H."/>
            <person name="Michaelsen T.Y."/>
            <person name="Andersen M.H."/>
            <person name="Karst S.M."/>
            <person name="Dueholm M.S."/>
            <person name="Nielsen P.H."/>
            <person name="Albertsen M."/>
        </authorList>
    </citation>
    <scope>NUCLEOTIDE SEQUENCE [LARGE SCALE GENOMIC DNA]</scope>
    <source>
        <strain evidence="10">Ribe_18-Q3-R11-54_BAT3C.373</strain>
    </source>
</reference>
<dbReference type="GO" id="GO:0005615">
    <property type="term" value="C:extracellular space"/>
    <property type="evidence" value="ECO:0007669"/>
    <property type="project" value="TreeGrafter"/>
</dbReference>
<dbReference type="AlphaFoldDB" id="A0A9D7S7S0"/>
<dbReference type="PROSITE" id="PS00132">
    <property type="entry name" value="CARBOXYPEPT_ZN_1"/>
    <property type="match status" value="1"/>
</dbReference>
<dbReference type="PANTHER" id="PTHR11705:SF143">
    <property type="entry name" value="SLL0236 PROTEIN"/>
    <property type="match status" value="1"/>
</dbReference>
<dbReference type="GO" id="GO:0008270">
    <property type="term" value="F:zinc ion binding"/>
    <property type="evidence" value="ECO:0007669"/>
    <property type="project" value="InterPro"/>
</dbReference>
<dbReference type="GO" id="GO:0004181">
    <property type="term" value="F:metallocarboxypeptidase activity"/>
    <property type="evidence" value="ECO:0007669"/>
    <property type="project" value="InterPro"/>
</dbReference>
<dbReference type="SMART" id="SM00631">
    <property type="entry name" value="Zn_pept"/>
    <property type="match status" value="1"/>
</dbReference>
<evidence type="ECO:0000256" key="6">
    <source>
        <dbReference type="ARBA" id="ARBA00022833"/>
    </source>
</evidence>
<dbReference type="NCBIfam" id="TIGR04183">
    <property type="entry name" value="Por_Secre_tail"/>
    <property type="match status" value="1"/>
</dbReference>
<name>A0A9D7S7S0_9BACT</name>
<feature type="domain" description="Peptidase M14" evidence="9">
    <location>
        <begin position="139"/>
        <end position="437"/>
    </location>
</feature>
<evidence type="ECO:0000313" key="11">
    <source>
        <dbReference type="Proteomes" id="UP000808349"/>
    </source>
</evidence>
<evidence type="ECO:0000313" key="10">
    <source>
        <dbReference type="EMBL" id="MBK9717497.1"/>
    </source>
</evidence>
<dbReference type="GO" id="GO:0006508">
    <property type="term" value="P:proteolysis"/>
    <property type="evidence" value="ECO:0007669"/>
    <property type="project" value="UniProtKB-KW"/>
</dbReference>
<keyword evidence="7" id="KW-0482">Metalloprotease</keyword>
<evidence type="ECO:0000256" key="7">
    <source>
        <dbReference type="ARBA" id="ARBA00023049"/>
    </source>
</evidence>
<protein>
    <submittedName>
        <fullName evidence="10">Immune inhibitor A</fullName>
    </submittedName>
</protein>
<evidence type="ECO:0000256" key="3">
    <source>
        <dbReference type="ARBA" id="ARBA00022670"/>
    </source>
</evidence>
<dbReference type="Proteomes" id="UP000808349">
    <property type="component" value="Unassembled WGS sequence"/>
</dbReference>
<proteinExistence type="inferred from homology"/>
<keyword evidence="5" id="KW-0378">Hydrolase</keyword>
<dbReference type="InterPro" id="IPR057246">
    <property type="entry name" value="CARBOXYPEPT_ZN_1"/>
</dbReference>
<dbReference type="Pfam" id="PF18962">
    <property type="entry name" value="Por_Secre_tail"/>
    <property type="match status" value="1"/>
</dbReference>
<organism evidence="10 11">
    <name type="scientific">Candidatus Defluviibacterium haderslevense</name>
    <dbReference type="NCBI Taxonomy" id="2981993"/>
    <lineage>
        <taxon>Bacteria</taxon>
        <taxon>Pseudomonadati</taxon>
        <taxon>Bacteroidota</taxon>
        <taxon>Saprospiria</taxon>
        <taxon>Saprospirales</taxon>
        <taxon>Saprospiraceae</taxon>
        <taxon>Candidatus Defluviibacterium</taxon>
    </lineage>
</organism>
<evidence type="ECO:0000259" key="9">
    <source>
        <dbReference type="PROSITE" id="PS52035"/>
    </source>
</evidence>
<dbReference type="EMBL" id="JADKFW010000004">
    <property type="protein sequence ID" value="MBK9717497.1"/>
    <property type="molecule type" value="Genomic_DNA"/>
</dbReference>
<feature type="active site" description="Proton donor/acceptor" evidence="8">
    <location>
        <position position="407"/>
    </location>
</feature>
<dbReference type="PANTHER" id="PTHR11705">
    <property type="entry name" value="PROTEASE FAMILY M14 CARBOXYPEPTIDASE A,B"/>
    <property type="match status" value="1"/>
</dbReference>
<accession>A0A9D7S7S0</accession>
<evidence type="ECO:0000256" key="5">
    <source>
        <dbReference type="ARBA" id="ARBA00022801"/>
    </source>
</evidence>
<evidence type="ECO:0000256" key="4">
    <source>
        <dbReference type="ARBA" id="ARBA00022723"/>
    </source>
</evidence>
<comment type="caution">
    <text evidence="10">The sequence shown here is derived from an EMBL/GenBank/DDBJ whole genome shotgun (WGS) entry which is preliminary data.</text>
</comment>
<dbReference type="InterPro" id="IPR026444">
    <property type="entry name" value="Secre_tail"/>
</dbReference>
<keyword evidence="3" id="KW-0645">Protease</keyword>